<gene>
    <name evidence="1" type="ORF">DY000_02035162</name>
</gene>
<dbReference type="PANTHER" id="PTHR34208:SF18">
    <property type="entry name" value="PECTIN METHYLESTERASE CGR3-RELATED"/>
    <property type="match status" value="1"/>
</dbReference>
<evidence type="ECO:0000313" key="2">
    <source>
        <dbReference type="Proteomes" id="UP000266723"/>
    </source>
</evidence>
<dbReference type="PANTHER" id="PTHR34208">
    <property type="entry name" value="S-ADENOSYL-L-METHIONINE-DEPENDENT METHYLTRANSFERASE-RELATED"/>
    <property type="match status" value="1"/>
</dbReference>
<dbReference type="EMBL" id="QGKV02000649">
    <property type="protein sequence ID" value="KAF3580477.1"/>
    <property type="molecule type" value="Genomic_DNA"/>
</dbReference>
<sequence>MISESVFLNVNQTDELKTQTMKDHVHLQLRTLIRVREMLGVIHFPYGIRVSCNMEFSNPMTSIEDVDSHCKSPISKGLTMPEFARVASDGVVLFAGLLVKQKSKVAEFSKFGRPAKMCSTSWWDRFYNQINLEERRTKQVV</sequence>
<evidence type="ECO:0000313" key="1">
    <source>
        <dbReference type="EMBL" id="KAF3580477.1"/>
    </source>
</evidence>
<accession>A0ABQ7DR33</accession>
<keyword evidence="2" id="KW-1185">Reference proteome</keyword>
<name>A0ABQ7DR33_BRACR</name>
<reference evidence="1 2" key="1">
    <citation type="journal article" date="2020" name="BMC Genomics">
        <title>Intraspecific diversification of the crop wild relative Brassica cretica Lam. using demographic model selection.</title>
        <authorList>
            <person name="Kioukis A."/>
            <person name="Michalopoulou V.A."/>
            <person name="Briers L."/>
            <person name="Pirintsos S."/>
            <person name="Studholme D.J."/>
            <person name="Pavlidis P."/>
            <person name="Sarris P.F."/>
        </authorList>
    </citation>
    <scope>NUCLEOTIDE SEQUENCE [LARGE SCALE GENOMIC DNA]</scope>
    <source>
        <strain evidence="2">cv. PFS-1207/04</strain>
    </source>
</reference>
<dbReference type="Proteomes" id="UP000266723">
    <property type="component" value="Unassembled WGS sequence"/>
</dbReference>
<dbReference type="InterPro" id="IPR044689">
    <property type="entry name" value="CGR2/3"/>
</dbReference>
<protein>
    <recommendedName>
        <fullName evidence="3">HTH CENPB-type domain-containing protein</fullName>
    </recommendedName>
</protein>
<comment type="caution">
    <text evidence="1">The sequence shown here is derived from an EMBL/GenBank/DDBJ whole genome shotgun (WGS) entry which is preliminary data.</text>
</comment>
<organism evidence="1 2">
    <name type="scientific">Brassica cretica</name>
    <name type="common">Mustard</name>
    <dbReference type="NCBI Taxonomy" id="69181"/>
    <lineage>
        <taxon>Eukaryota</taxon>
        <taxon>Viridiplantae</taxon>
        <taxon>Streptophyta</taxon>
        <taxon>Embryophyta</taxon>
        <taxon>Tracheophyta</taxon>
        <taxon>Spermatophyta</taxon>
        <taxon>Magnoliopsida</taxon>
        <taxon>eudicotyledons</taxon>
        <taxon>Gunneridae</taxon>
        <taxon>Pentapetalae</taxon>
        <taxon>rosids</taxon>
        <taxon>malvids</taxon>
        <taxon>Brassicales</taxon>
        <taxon>Brassicaceae</taxon>
        <taxon>Brassiceae</taxon>
        <taxon>Brassica</taxon>
    </lineage>
</organism>
<evidence type="ECO:0008006" key="3">
    <source>
        <dbReference type="Google" id="ProtNLM"/>
    </source>
</evidence>
<proteinExistence type="predicted"/>